<dbReference type="Pfam" id="PF07242">
    <property type="entry name" value="DUF1430"/>
    <property type="match status" value="1"/>
</dbReference>
<accession>A0A4R7ZHZ9</accession>
<feature type="transmembrane region" description="Helical" evidence="1">
    <location>
        <begin position="566"/>
        <end position="585"/>
    </location>
</feature>
<evidence type="ECO:0000313" key="3">
    <source>
        <dbReference type="Proteomes" id="UP000294743"/>
    </source>
</evidence>
<organism evidence="2 3">
    <name type="scientific">Breznakia blatticola</name>
    <dbReference type="NCBI Taxonomy" id="1754012"/>
    <lineage>
        <taxon>Bacteria</taxon>
        <taxon>Bacillati</taxon>
        <taxon>Bacillota</taxon>
        <taxon>Erysipelotrichia</taxon>
        <taxon>Erysipelotrichales</taxon>
        <taxon>Erysipelotrichaceae</taxon>
        <taxon>Breznakia</taxon>
    </lineage>
</organism>
<feature type="transmembrane region" description="Helical" evidence="1">
    <location>
        <begin position="275"/>
        <end position="297"/>
    </location>
</feature>
<feature type="transmembrane region" description="Helical" evidence="1">
    <location>
        <begin position="5"/>
        <end position="22"/>
    </location>
</feature>
<feature type="transmembrane region" description="Helical" evidence="1">
    <location>
        <begin position="606"/>
        <end position="627"/>
    </location>
</feature>
<sequence length="667" mass="78117">MKKILLMLSGIFMIFCFLYIHIDAREKFIHEESVNTRLGSSLEFMVYEYEEQTYTNQDADFIVKLAEKYNVSVVTNNGSTENKVNQFVALNNKELLERYNIDSNFNFDKYAVLSSNEQIATVGQINTFDNTIELTKRSFYNELNTRLDGWYFVFGENREQFYHEFQKHFPNQIEIIETYDEDLNHEVTMERNPNYMKMIKFGLIFSCSAIVILLLVFSTESKDVSIKKMNGYSNFRIVKDSLLVTSILMVIIDVVIVAVMTVLNIPKLSDVHIPMFQNIIIAVACKYIVIAVVYCIVLLYIKSIGISILLKKKGISKFILNVNTIMRVVFVFLLTISLFDSLPGFINTIKVAAQFNGFIEECSDYTHSTEIQGFLNQEGNERIYKFAKDVQKNEQYVGIYLGNYDNNLNLSYAWVDVNYNYLKKYEIYDKYNKQVIDLDESKQYLLVPEEYVNDPMLYKKRVERLKDFLEFEEIIIKDNQRIFTFNLNYDEGKLGYIQQSPILVSDDFTWGDLYFKKSSDPNYENAQNMLHEYGIENEFVYSLAKEEGSFILDLQLSTLIYEATMILLYISLLVLLIVQYLFLMFEVNRKEYIVKKMHGYSFISRYVDLILLLICSYVVNFILLITLNYEINSFVILLIILLIDILFTSMVVYRLENKSIAIVLKGD</sequence>
<feature type="transmembrane region" description="Helical" evidence="1">
    <location>
        <begin position="240"/>
        <end position="263"/>
    </location>
</feature>
<dbReference type="OrthoDB" id="9816767at2"/>
<keyword evidence="1" id="KW-0812">Transmembrane</keyword>
<keyword evidence="1" id="KW-1133">Transmembrane helix</keyword>
<protein>
    <recommendedName>
        <fullName evidence="4">Bacteriocin-associated integral membrane protein</fullName>
    </recommendedName>
</protein>
<feature type="transmembrane region" description="Helical" evidence="1">
    <location>
        <begin position="318"/>
        <end position="339"/>
    </location>
</feature>
<dbReference type="InterPro" id="IPR006541">
    <property type="entry name" value="Bacteriocin_ass"/>
</dbReference>
<feature type="transmembrane region" description="Helical" evidence="1">
    <location>
        <begin position="633"/>
        <end position="655"/>
    </location>
</feature>
<comment type="caution">
    <text evidence="2">The sequence shown here is derived from an EMBL/GenBank/DDBJ whole genome shotgun (WGS) entry which is preliminary data.</text>
</comment>
<keyword evidence="3" id="KW-1185">Reference proteome</keyword>
<name>A0A4R7ZHZ9_9FIRM</name>
<gene>
    <name evidence="2" type="ORF">EDD63_1355</name>
</gene>
<dbReference type="EMBL" id="SODD01000035">
    <property type="protein sequence ID" value="TDW14660.1"/>
    <property type="molecule type" value="Genomic_DNA"/>
</dbReference>
<evidence type="ECO:0000256" key="1">
    <source>
        <dbReference type="SAM" id="Phobius"/>
    </source>
</evidence>
<dbReference type="Proteomes" id="UP000294743">
    <property type="component" value="Unassembled WGS sequence"/>
</dbReference>
<evidence type="ECO:0008006" key="4">
    <source>
        <dbReference type="Google" id="ProtNLM"/>
    </source>
</evidence>
<proteinExistence type="predicted"/>
<keyword evidence="1" id="KW-0472">Membrane</keyword>
<dbReference type="AlphaFoldDB" id="A0A4R7ZHZ9"/>
<feature type="transmembrane region" description="Helical" evidence="1">
    <location>
        <begin position="198"/>
        <end position="219"/>
    </location>
</feature>
<evidence type="ECO:0000313" key="2">
    <source>
        <dbReference type="EMBL" id="TDW14660.1"/>
    </source>
</evidence>
<reference evidence="2 3" key="1">
    <citation type="submission" date="2019-03" db="EMBL/GenBank/DDBJ databases">
        <title>Genomic Encyclopedia of Type Strains, Phase IV (KMG-IV): sequencing the most valuable type-strain genomes for metagenomic binning, comparative biology and taxonomic classification.</title>
        <authorList>
            <person name="Goeker M."/>
        </authorList>
    </citation>
    <scope>NUCLEOTIDE SEQUENCE [LARGE SCALE GENOMIC DNA]</scope>
    <source>
        <strain evidence="2 3">DSM 28867</strain>
    </source>
</reference>